<comment type="subunit">
    <text evidence="6">Homodimer.</text>
</comment>
<dbReference type="Gene3D" id="3.50.50.60">
    <property type="entry name" value="FAD/NAD(P)-binding domain"/>
    <property type="match status" value="2"/>
</dbReference>
<dbReference type="RefSeq" id="WP_015556614.1">
    <property type="nucleotide sequence ID" value="NC_021038.1"/>
</dbReference>
<dbReference type="InterPro" id="IPR005982">
    <property type="entry name" value="Thioredox_Rdtase"/>
</dbReference>
<comment type="catalytic activity">
    <reaction evidence="6">
        <text>[thioredoxin]-dithiol + NADP(+) = [thioredoxin]-disulfide + NADPH + H(+)</text>
        <dbReference type="Rhea" id="RHEA:20345"/>
        <dbReference type="Rhea" id="RHEA-COMP:10698"/>
        <dbReference type="Rhea" id="RHEA-COMP:10700"/>
        <dbReference type="ChEBI" id="CHEBI:15378"/>
        <dbReference type="ChEBI" id="CHEBI:29950"/>
        <dbReference type="ChEBI" id="CHEBI:50058"/>
        <dbReference type="ChEBI" id="CHEBI:57783"/>
        <dbReference type="ChEBI" id="CHEBI:58349"/>
        <dbReference type="EC" id="1.8.1.9"/>
    </reaction>
</comment>
<evidence type="ECO:0000256" key="3">
    <source>
        <dbReference type="ARBA" id="ARBA00023002"/>
    </source>
</evidence>
<dbReference type="InterPro" id="IPR008255">
    <property type="entry name" value="Pyr_nucl-diS_OxRdtase_2_AS"/>
</dbReference>
<dbReference type="InterPro" id="IPR036188">
    <property type="entry name" value="FAD/NAD-bd_sf"/>
</dbReference>
<dbReference type="AlphaFoldDB" id="A0AB94IXM0"/>
<dbReference type="GO" id="GO:0019430">
    <property type="term" value="P:removal of superoxide radicals"/>
    <property type="evidence" value="ECO:0007669"/>
    <property type="project" value="UniProtKB-UniRule"/>
</dbReference>
<accession>A0AB94IXM0</accession>
<comment type="cofactor">
    <cofactor evidence="7">
        <name>FAD</name>
        <dbReference type="ChEBI" id="CHEBI:57692"/>
    </cofactor>
    <text evidence="7">Binds 1 FAD per subunit.</text>
</comment>
<dbReference type="SUPFAM" id="SSF51905">
    <property type="entry name" value="FAD/NAD(P)-binding domain"/>
    <property type="match status" value="1"/>
</dbReference>
<evidence type="ECO:0000256" key="4">
    <source>
        <dbReference type="ARBA" id="ARBA00023157"/>
    </source>
</evidence>
<keyword evidence="4" id="KW-1015">Disulfide bond</keyword>
<dbReference type="EMBL" id="FP929056">
    <property type="protein sequence ID" value="CBL28467.1"/>
    <property type="molecule type" value="Genomic_DNA"/>
</dbReference>
<evidence type="ECO:0000313" key="9">
    <source>
        <dbReference type="EMBL" id="CBL28467.1"/>
    </source>
</evidence>
<evidence type="ECO:0000256" key="6">
    <source>
        <dbReference type="RuleBase" id="RU003880"/>
    </source>
</evidence>
<dbReference type="Pfam" id="PF07992">
    <property type="entry name" value="Pyr_redox_2"/>
    <property type="match status" value="1"/>
</dbReference>
<organism evidence="9 10">
    <name type="scientific">Fretibacterium fastidiosum</name>
    <dbReference type="NCBI Taxonomy" id="651822"/>
    <lineage>
        <taxon>Bacteria</taxon>
        <taxon>Thermotogati</taxon>
        <taxon>Synergistota</taxon>
        <taxon>Synergistia</taxon>
        <taxon>Synergistales</taxon>
        <taxon>Aminobacteriaceae</taxon>
        <taxon>Fretibacterium</taxon>
    </lineage>
</organism>
<evidence type="ECO:0000256" key="7">
    <source>
        <dbReference type="RuleBase" id="RU003881"/>
    </source>
</evidence>
<keyword evidence="3 6" id="KW-0560">Oxidoreductase</keyword>
<evidence type="ECO:0000256" key="1">
    <source>
        <dbReference type="ARBA" id="ARBA00022630"/>
    </source>
</evidence>
<keyword evidence="10" id="KW-1185">Reference proteome</keyword>
<gene>
    <name evidence="9" type="ORF">SY1_13860</name>
</gene>
<reference evidence="9 10" key="2">
    <citation type="submission" date="2010-03" db="EMBL/GenBank/DDBJ databases">
        <authorList>
            <person name="Pajon A."/>
        </authorList>
    </citation>
    <scope>NUCLEOTIDE SEQUENCE [LARGE SCALE GENOMIC DNA]</scope>
    <source>
        <strain evidence="9 10">SGP1</strain>
    </source>
</reference>
<keyword evidence="5 6" id="KW-0676">Redox-active center</keyword>
<dbReference type="KEGG" id="sbr:SY1_13860"/>
<dbReference type="InterPro" id="IPR023753">
    <property type="entry name" value="FAD/NAD-binding_dom"/>
</dbReference>
<sequence>MEKRELVIIGAGPAGMSAAIYGRRAGLDVLLLERGRTGGQINITDEIENYPGVPHATGPEVGEMLHQHALKFNTDIRTVDDSKVELRGDKKIVVTKKGDETNEIEAEAIIVATGAHFRRLGCEGEAEHIGQGVSFCAVCDGAFFEDLEVAVVGGGNTAVEEGAYLTKFASKVYIIHRRDEFRADRAAIAQALSNPKIVPVWNSVVEKIEGDGMVENLVLKNVKTGEVSNLAVSGVFMFVGQAPDDDCVRGLVKAEKGGWIITNDHMETSVEGIFAAGDVRSKYLRQVITAAADGSVAAMAASAYINEQVHLRSTLLEPEHVKAFFYSSIDEKQAKLSNAAEAEAKARDVKIPVIDGYRNSLMADKLEVTAKMPAVVELSKGKVVKVTTVTSEADLKNAL</sequence>
<dbReference type="GO" id="GO:0005737">
    <property type="term" value="C:cytoplasm"/>
    <property type="evidence" value="ECO:0007669"/>
    <property type="project" value="InterPro"/>
</dbReference>
<keyword evidence="7" id="KW-0521">NADP</keyword>
<reference evidence="10" key="1">
    <citation type="submission" date="2010-03" db="EMBL/GenBank/DDBJ databases">
        <title>The genome sequence of Synergistetes sp. SGP1.</title>
        <authorList>
            <consortium name="metaHIT consortium -- http://www.metahit.eu/"/>
            <person name="Pajon A."/>
            <person name="Turner K."/>
            <person name="Parkhill J."/>
            <person name="Wade W."/>
            <person name="Vartoukian S."/>
        </authorList>
    </citation>
    <scope>NUCLEOTIDE SEQUENCE [LARGE SCALE GENOMIC DNA]</scope>
    <source>
        <strain evidence="10">SGP1</strain>
    </source>
</reference>
<keyword evidence="2 6" id="KW-0274">FAD</keyword>
<keyword evidence="1 6" id="KW-0285">Flavoprotein</keyword>
<evidence type="ECO:0000256" key="5">
    <source>
        <dbReference type="ARBA" id="ARBA00023284"/>
    </source>
</evidence>
<evidence type="ECO:0000313" key="10">
    <source>
        <dbReference type="Proteomes" id="UP000008957"/>
    </source>
</evidence>
<name>A0AB94IXM0_9BACT</name>
<dbReference type="NCBIfam" id="TIGR01292">
    <property type="entry name" value="TRX_reduct"/>
    <property type="match status" value="1"/>
</dbReference>
<comment type="similarity">
    <text evidence="6">Belongs to the class-II pyridine nucleotide-disulfide oxidoreductase family.</text>
</comment>
<protein>
    <recommendedName>
        <fullName evidence="6">Thioredoxin reductase</fullName>
        <ecNumber evidence="6">1.8.1.9</ecNumber>
    </recommendedName>
</protein>
<dbReference type="Proteomes" id="UP000008957">
    <property type="component" value="Chromosome"/>
</dbReference>
<evidence type="ECO:0000259" key="8">
    <source>
        <dbReference type="Pfam" id="PF07992"/>
    </source>
</evidence>
<dbReference type="PRINTS" id="PR00469">
    <property type="entry name" value="PNDRDTASEII"/>
</dbReference>
<dbReference type="PRINTS" id="PR00368">
    <property type="entry name" value="FADPNR"/>
</dbReference>
<dbReference type="PROSITE" id="PS00573">
    <property type="entry name" value="PYRIDINE_REDOX_2"/>
    <property type="match status" value="1"/>
</dbReference>
<dbReference type="PANTHER" id="PTHR48105">
    <property type="entry name" value="THIOREDOXIN REDUCTASE 1-RELATED-RELATED"/>
    <property type="match status" value="1"/>
</dbReference>
<dbReference type="InterPro" id="IPR050097">
    <property type="entry name" value="Ferredoxin-NADP_redctase_2"/>
</dbReference>
<evidence type="ECO:0000256" key="2">
    <source>
        <dbReference type="ARBA" id="ARBA00022827"/>
    </source>
</evidence>
<dbReference type="GO" id="GO:0004791">
    <property type="term" value="F:thioredoxin-disulfide reductase (NADPH) activity"/>
    <property type="evidence" value="ECO:0007669"/>
    <property type="project" value="UniProtKB-UniRule"/>
</dbReference>
<feature type="domain" description="FAD/NAD(P)-binding" evidence="8">
    <location>
        <begin position="5"/>
        <end position="294"/>
    </location>
</feature>
<proteinExistence type="inferred from homology"/>
<dbReference type="EC" id="1.8.1.9" evidence="6"/>